<dbReference type="Proteomes" id="UP001397290">
    <property type="component" value="Unassembled WGS sequence"/>
</dbReference>
<protein>
    <submittedName>
        <fullName evidence="1">Uncharacterized protein</fullName>
    </submittedName>
</protein>
<proteinExistence type="predicted"/>
<accession>A0AAW0REV2</accession>
<sequence>PLMTFQKPVSRSSAVAAVRIHRYSLQPGTGFLGPNTQHRGQKRELHGVLANLPVRAARIRPNARVYLELADGRPVALDPNADLSCAYGCIVREADACAGVTSIDATGTPSINTNRAGCGVRRRKCIKIDDKKDEGEFEEDEEFLFTNKTTA</sequence>
<organism evidence="1 2">
    <name type="scientific">Beauveria asiatica</name>
    <dbReference type="NCBI Taxonomy" id="1069075"/>
    <lineage>
        <taxon>Eukaryota</taxon>
        <taxon>Fungi</taxon>
        <taxon>Dikarya</taxon>
        <taxon>Ascomycota</taxon>
        <taxon>Pezizomycotina</taxon>
        <taxon>Sordariomycetes</taxon>
        <taxon>Hypocreomycetidae</taxon>
        <taxon>Hypocreales</taxon>
        <taxon>Cordycipitaceae</taxon>
        <taxon>Beauveria</taxon>
    </lineage>
</organism>
<name>A0AAW0REV2_9HYPO</name>
<reference evidence="1 2" key="1">
    <citation type="submission" date="2020-02" db="EMBL/GenBank/DDBJ databases">
        <title>Comparative genomics of the hypocrealean fungal genus Beauvera.</title>
        <authorList>
            <person name="Showalter D.N."/>
            <person name="Bushley K.E."/>
            <person name="Rehner S.A."/>
        </authorList>
    </citation>
    <scope>NUCLEOTIDE SEQUENCE [LARGE SCALE GENOMIC DNA]</scope>
    <source>
        <strain evidence="1 2">ARSEF4384</strain>
    </source>
</reference>
<keyword evidence="2" id="KW-1185">Reference proteome</keyword>
<dbReference type="EMBL" id="JAAHCF010001900">
    <property type="protein sequence ID" value="KAK8140694.1"/>
    <property type="molecule type" value="Genomic_DNA"/>
</dbReference>
<evidence type="ECO:0000313" key="1">
    <source>
        <dbReference type="EMBL" id="KAK8140694.1"/>
    </source>
</evidence>
<comment type="caution">
    <text evidence="1">The sequence shown here is derived from an EMBL/GenBank/DDBJ whole genome shotgun (WGS) entry which is preliminary data.</text>
</comment>
<feature type="non-terminal residue" evidence="1">
    <location>
        <position position="1"/>
    </location>
</feature>
<evidence type="ECO:0000313" key="2">
    <source>
        <dbReference type="Proteomes" id="UP001397290"/>
    </source>
</evidence>
<dbReference type="AlphaFoldDB" id="A0AAW0REV2"/>
<gene>
    <name evidence="1" type="ORF">G3M48_002651</name>
</gene>